<dbReference type="PROSITE" id="PS51257">
    <property type="entry name" value="PROKAR_LIPOPROTEIN"/>
    <property type="match status" value="1"/>
</dbReference>
<dbReference type="Proteomes" id="UP001596060">
    <property type="component" value="Unassembled WGS sequence"/>
</dbReference>
<keyword evidence="1" id="KW-0449">Lipoprotein</keyword>
<proteinExistence type="predicted"/>
<accession>A0ABW0NZR2</accession>
<gene>
    <name evidence="1" type="ORF">ACFPN9_11945</name>
</gene>
<protein>
    <submittedName>
        <fullName evidence="1">EexN family lipoprotein</fullName>
    </submittedName>
</protein>
<evidence type="ECO:0000313" key="1">
    <source>
        <dbReference type="EMBL" id="MFC5505970.1"/>
    </source>
</evidence>
<evidence type="ECO:0000313" key="2">
    <source>
        <dbReference type="Proteomes" id="UP001596060"/>
    </source>
</evidence>
<keyword evidence="2" id="KW-1185">Reference proteome</keyword>
<reference evidence="2" key="1">
    <citation type="journal article" date="2019" name="Int. J. Syst. Evol. Microbiol.">
        <title>The Global Catalogue of Microorganisms (GCM) 10K type strain sequencing project: providing services to taxonomists for standard genome sequencing and annotation.</title>
        <authorList>
            <consortium name="The Broad Institute Genomics Platform"/>
            <consortium name="The Broad Institute Genome Sequencing Center for Infectious Disease"/>
            <person name="Wu L."/>
            <person name="Ma J."/>
        </authorList>
    </citation>
    <scope>NUCLEOTIDE SEQUENCE [LARGE SCALE GENOMIC DNA]</scope>
    <source>
        <strain evidence="2">CCUG 43117</strain>
    </source>
</reference>
<organism evidence="1 2">
    <name type="scientific">Bosea massiliensis</name>
    <dbReference type="NCBI Taxonomy" id="151419"/>
    <lineage>
        <taxon>Bacteria</taxon>
        <taxon>Pseudomonadati</taxon>
        <taxon>Pseudomonadota</taxon>
        <taxon>Alphaproteobacteria</taxon>
        <taxon>Hyphomicrobiales</taxon>
        <taxon>Boseaceae</taxon>
        <taxon>Bosea</taxon>
    </lineage>
</organism>
<dbReference type="InterPro" id="IPR047937">
    <property type="entry name" value="Eex_IncN-like"/>
</dbReference>
<name>A0ABW0NZR2_9HYPH</name>
<sequence>MSRPLIAAFLTMALSGCGDEQAEHAKPAPIRDVPFFLANAPDHEAALARCRANPGDLRSDATCRNAEEANRKVMIWGRDAALKRASN</sequence>
<dbReference type="NCBIfam" id="NF033894">
    <property type="entry name" value="Eex_IncN"/>
    <property type="match status" value="1"/>
</dbReference>
<comment type="caution">
    <text evidence="1">The sequence shown here is derived from an EMBL/GenBank/DDBJ whole genome shotgun (WGS) entry which is preliminary data.</text>
</comment>
<dbReference type="RefSeq" id="WP_067254542.1">
    <property type="nucleotide sequence ID" value="NZ_JBHSLU010000028.1"/>
</dbReference>
<dbReference type="EMBL" id="JBHSLU010000028">
    <property type="protein sequence ID" value="MFC5505970.1"/>
    <property type="molecule type" value="Genomic_DNA"/>
</dbReference>